<evidence type="ECO:0000313" key="2">
    <source>
        <dbReference type="EMBL" id="RKO88823.1"/>
    </source>
</evidence>
<feature type="region of interest" description="Disordered" evidence="1">
    <location>
        <begin position="184"/>
        <end position="207"/>
    </location>
</feature>
<evidence type="ECO:0000313" key="3">
    <source>
        <dbReference type="Proteomes" id="UP000269721"/>
    </source>
</evidence>
<reference evidence="3" key="1">
    <citation type="journal article" date="2018" name="Nat. Microbiol.">
        <title>Leveraging single-cell genomics to expand the fungal tree of life.</title>
        <authorList>
            <person name="Ahrendt S.R."/>
            <person name="Quandt C.A."/>
            <person name="Ciobanu D."/>
            <person name="Clum A."/>
            <person name="Salamov A."/>
            <person name="Andreopoulos B."/>
            <person name="Cheng J.F."/>
            <person name="Woyke T."/>
            <person name="Pelin A."/>
            <person name="Henrissat B."/>
            <person name="Reynolds N.K."/>
            <person name="Benny G.L."/>
            <person name="Smith M.E."/>
            <person name="James T.Y."/>
            <person name="Grigoriev I.V."/>
        </authorList>
    </citation>
    <scope>NUCLEOTIDE SEQUENCE [LARGE SCALE GENOMIC DNA]</scope>
</reference>
<organism evidence="2 3">
    <name type="scientific">Blyttiomyces helicus</name>
    <dbReference type="NCBI Taxonomy" id="388810"/>
    <lineage>
        <taxon>Eukaryota</taxon>
        <taxon>Fungi</taxon>
        <taxon>Fungi incertae sedis</taxon>
        <taxon>Chytridiomycota</taxon>
        <taxon>Chytridiomycota incertae sedis</taxon>
        <taxon>Chytridiomycetes</taxon>
        <taxon>Chytridiomycetes incertae sedis</taxon>
        <taxon>Blyttiomyces</taxon>
    </lineage>
</organism>
<feature type="region of interest" description="Disordered" evidence="1">
    <location>
        <begin position="92"/>
        <end position="139"/>
    </location>
</feature>
<protein>
    <submittedName>
        <fullName evidence="2">Uncharacterized protein</fullName>
    </submittedName>
</protein>
<dbReference type="AlphaFoldDB" id="A0A4P9WBA3"/>
<name>A0A4P9WBA3_9FUNG</name>
<dbReference type="EMBL" id="KZ996456">
    <property type="protein sequence ID" value="RKO88823.1"/>
    <property type="molecule type" value="Genomic_DNA"/>
</dbReference>
<feature type="region of interest" description="Disordered" evidence="1">
    <location>
        <begin position="280"/>
        <end position="302"/>
    </location>
</feature>
<proteinExistence type="predicted"/>
<accession>A0A4P9WBA3</accession>
<dbReference type="Proteomes" id="UP000269721">
    <property type="component" value="Unassembled WGS sequence"/>
</dbReference>
<evidence type="ECO:0000256" key="1">
    <source>
        <dbReference type="SAM" id="MobiDB-lite"/>
    </source>
</evidence>
<keyword evidence="3" id="KW-1185">Reference proteome</keyword>
<gene>
    <name evidence="2" type="ORF">BDK51DRAFT_51994</name>
</gene>
<sequence>MGGSTTPNPQAMARRQPMSMWPACFGLDAAPPNEKIERTRIDVLDIDLKSIQKPTTHAGTVRGALACEMEMKREMRDKWTSQLIRVPNEEEGAGGLGEAVVAPPSTDNRRPEWEASGVIEEDSLSPDHSQGYDGILSDDRVPERSIQGRWTACPRSHVPIVDMPFPYHVSHQGIGVLGEAVFTPPSPTKDRGTERSTSTRPVGRGGLWDCGRPDSMLVLNKGEFVEYGIPVEFIETSSVSVFHKMIEENAEFNESTRTNVAAWTGKGTAIAEGRPRSLQRIGEGNQDSQSAIPVVMSSEALT</sequence>